<feature type="transmembrane region" description="Helical" evidence="1">
    <location>
        <begin position="72"/>
        <end position="91"/>
    </location>
</feature>
<dbReference type="EMBL" id="PXUP01000031">
    <property type="protein sequence ID" value="RCH42563.1"/>
    <property type="molecule type" value="Genomic_DNA"/>
</dbReference>
<name>A0A367FX93_9FIRM</name>
<evidence type="ECO:0000313" key="2">
    <source>
        <dbReference type="EMBL" id="RCH42563.1"/>
    </source>
</evidence>
<protein>
    <submittedName>
        <fullName evidence="2">Uncharacterized protein</fullName>
    </submittedName>
</protein>
<feature type="transmembrane region" description="Helical" evidence="1">
    <location>
        <begin position="7"/>
        <end position="25"/>
    </location>
</feature>
<keyword evidence="1" id="KW-1133">Transmembrane helix</keyword>
<evidence type="ECO:0000256" key="1">
    <source>
        <dbReference type="SAM" id="Phobius"/>
    </source>
</evidence>
<evidence type="ECO:0000313" key="3">
    <source>
        <dbReference type="Proteomes" id="UP000252378"/>
    </source>
</evidence>
<dbReference type="RefSeq" id="WP_113621210.1">
    <property type="nucleotide sequence ID" value="NZ_CP030777.1"/>
</dbReference>
<accession>A0A367FX93</accession>
<feature type="transmembrane region" description="Helical" evidence="1">
    <location>
        <begin position="37"/>
        <end position="60"/>
    </location>
</feature>
<dbReference type="Proteomes" id="UP000252378">
    <property type="component" value="Unassembled WGS sequence"/>
</dbReference>
<gene>
    <name evidence="2" type="ORF">C7J97_13770</name>
</gene>
<dbReference type="AlphaFoldDB" id="A0A367FX93"/>
<keyword evidence="1" id="KW-0472">Membrane</keyword>
<comment type="caution">
    <text evidence="2">The sequence shown here is derived from an EMBL/GenBank/DDBJ whole genome shotgun (WGS) entry which is preliminary data.</text>
</comment>
<proteinExistence type="predicted"/>
<sequence length="92" mass="10265">MDKKNDFFLGAPLPLWGCVSIWLGNLVRLTPESAVPYAWAALFFSYGIVALYYIQMAISFKSCSNSPKVKSAWIMLEISTLFLVGSIILAIR</sequence>
<keyword evidence="1" id="KW-0812">Transmembrane</keyword>
<organism evidence="2 3">
    <name type="scientific">Faecalibacterium prausnitzii</name>
    <dbReference type="NCBI Taxonomy" id="853"/>
    <lineage>
        <taxon>Bacteria</taxon>
        <taxon>Bacillati</taxon>
        <taxon>Bacillota</taxon>
        <taxon>Clostridia</taxon>
        <taxon>Eubacteriales</taxon>
        <taxon>Oscillospiraceae</taxon>
        <taxon>Faecalibacterium</taxon>
    </lineage>
</organism>
<reference evidence="2 3" key="1">
    <citation type="submission" date="2018-03" db="EMBL/GenBank/DDBJ databases">
        <title>Complete genome sequencing of Faecalibacterium prausnitzii strains isolated from the human gut.</title>
        <authorList>
            <person name="Fitzgerald B.C."/>
            <person name="Shkoporov A.N."/>
            <person name="Ross P.R."/>
            <person name="Hill C."/>
        </authorList>
    </citation>
    <scope>NUCLEOTIDE SEQUENCE [LARGE SCALE GENOMIC DNA]</scope>
    <source>
        <strain evidence="2 3">ATCC 27768</strain>
    </source>
</reference>